<protein>
    <submittedName>
        <fullName evidence="5">Uncharacterized protein LOC104234888</fullName>
    </submittedName>
</protein>
<dbReference type="PANTHER" id="PTHR33240:SF8">
    <property type="entry name" value="OS03G0439900 PROTEIN"/>
    <property type="match status" value="1"/>
</dbReference>
<dbReference type="InterPro" id="IPR021109">
    <property type="entry name" value="Peptidase_aspartic_dom_sf"/>
</dbReference>
<dbReference type="PANTHER" id="PTHR33240">
    <property type="entry name" value="OS08G0508500 PROTEIN"/>
    <property type="match status" value="1"/>
</dbReference>
<keyword evidence="2" id="KW-0732">Signal</keyword>
<sequence length="677" mass="76060">MADSFLALSCLSVVRIAEWSCLMEVDNRFLENISYKEKGREKKKDTSDMAGNGEEKRKAITDLTSNLLNTIGEAHGEDEENVTPSASPRRSDSHLSPHGSVTASYGKGASTSTAEEAPPSKNGRDGEQEQGTPRLNEGASRKVDKISSAPKLLPKYDAGRFVEQPYSDEATPHAIPKTFKMPPYLKTYDITTDSEDHVTHYVTTVKGNDLAKEQVSSILLKKFGETLTGGALTWYSQLPAQSIEMFAEMADKFVTTHAGAKKADSRVNDIFAIKQSLGEGLRDFLTQFNRVRMILPNVSEGMAVTTFQNGLSRSGSRATKKLLSRLMKYPPTTWDEIHNAYYAEVRADGGDLNGPTQHLTLVQMESRKNRRNDNRRDLARSWPIRERHQPYVSGTLMPPPCHDEEIVYALEKLGPKVKWPQKMKSDPSTRKSNTLCEFHQKRGHKTKDCIALRQEVMNMLHQRHLKEFMSDQGRANFAQGREQHQGPLKPPSLVRTIQMIIGGGDDASFNNMKFTTTHKLKRSITHERYDELEESIIFDKSDTYDLVFPHYDALVITLRVFDTDIRRIMVDDGTGACIIHPRVLTQMKHEDKIVSRCIMLTGFNNAIERTSGEITLPVLASGVTMENTFHIMDQDTAYNAIIGRPWIHVMKVVPSSLYQVIKFPTPGEYSSSGESNA</sequence>
<dbReference type="Pfam" id="PF03732">
    <property type="entry name" value="Retrotrans_gag"/>
    <property type="match status" value="1"/>
</dbReference>
<gene>
    <name evidence="5" type="primary">LOC104234888</name>
</gene>
<evidence type="ECO:0000313" key="5">
    <source>
        <dbReference type="RefSeq" id="XP_009786831.1"/>
    </source>
</evidence>
<feature type="domain" description="Retrotransposon gag" evidence="3">
    <location>
        <begin position="224"/>
        <end position="312"/>
    </location>
</feature>
<accession>A0A1U7XB02</accession>
<feature type="chain" id="PRO_5010585430" evidence="2">
    <location>
        <begin position="17"/>
        <end position="677"/>
    </location>
</feature>
<evidence type="ECO:0000313" key="4">
    <source>
        <dbReference type="Proteomes" id="UP000189701"/>
    </source>
</evidence>
<feature type="compositionally biased region" description="Polar residues" evidence="1">
    <location>
        <begin position="99"/>
        <end position="114"/>
    </location>
</feature>
<dbReference type="GeneID" id="104234888"/>
<dbReference type="KEGG" id="nsy:104234888"/>
<feature type="signal peptide" evidence="2">
    <location>
        <begin position="1"/>
        <end position="16"/>
    </location>
</feature>
<dbReference type="RefSeq" id="XP_009786831.1">
    <property type="nucleotide sequence ID" value="XM_009788529.1"/>
</dbReference>
<feature type="region of interest" description="Disordered" evidence="1">
    <location>
        <begin position="37"/>
        <end position="60"/>
    </location>
</feature>
<reference evidence="5" key="2">
    <citation type="submission" date="2025-08" db="UniProtKB">
        <authorList>
            <consortium name="RefSeq"/>
        </authorList>
    </citation>
    <scope>IDENTIFICATION</scope>
    <source>
        <tissue evidence="5">Leaf</tissue>
    </source>
</reference>
<keyword evidence="4" id="KW-1185">Reference proteome</keyword>
<dbReference type="eggNOG" id="KOG0017">
    <property type="taxonomic scope" value="Eukaryota"/>
</dbReference>
<dbReference type="Proteomes" id="UP000189701">
    <property type="component" value="Unplaced"/>
</dbReference>
<evidence type="ECO:0000256" key="2">
    <source>
        <dbReference type="SAM" id="SignalP"/>
    </source>
</evidence>
<dbReference type="InterPro" id="IPR005162">
    <property type="entry name" value="Retrotrans_gag_dom"/>
</dbReference>
<organism evidence="4 5">
    <name type="scientific">Nicotiana sylvestris</name>
    <name type="common">Wood tobacco</name>
    <name type="synonym">South American tobacco</name>
    <dbReference type="NCBI Taxonomy" id="4096"/>
    <lineage>
        <taxon>Eukaryota</taxon>
        <taxon>Viridiplantae</taxon>
        <taxon>Streptophyta</taxon>
        <taxon>Embryophyta</taxon>
        <taxon>Tracheophyta</taxon>
        <taxon>Spermatophyta</taxon>
        <taxon>Magnoliopsida</taxon>
        <taxon>eudicotyledons</taxon>
        <taxon>Gunneridae</taxon>
        <taxon>Pentapetalae</taxon>
        <taxon>asterids</taxon>
        <taxon>lamiids</taxon>
        <taxon>Solanales</taxon>
        <taxon>Solanaceae</taxon>
        <taxon>Nicotianoideae</taxon>
        <taxon>Nicotianeae</taxon>
        <taxon>Nicotiana</taxon>
    </lineage>
</organism>
<reference evidence="4" key="1">
    <citation type="journal article" date="2013" name="Genome Biol.">
        <title>Reference genomes and transcriptomes of Nicotiana sylvestris and Nicotiana tomentosiformis.</title>
        <authorList>
            <person name="Sierro N."/>
            <person name="Battey J.N."/>
            <person name="Ouadi S."/>
            <person name="Bovet L."/>
            <person name="Goepfert S."/>
            <person name="Bakaher N."/>
            <person name="Peitsch M.C."/>
            <person name="Ivanov N.V."/>
        </authorList>
    </citation>
    <scope>NUCLEOTIDE SEQUENCE [LARGE SCALE GENOMIC DNA]</scope>
</reference>
<proteinExistence type="predicted"/>
<feature type="region of interest" description="Disordered" evidence="1">
    <location>
        <begin position="74"/>
        <end position="148"/>
    </location>
</feature>
<dbReference type="AlphaFoldDB" id="A0A1U7XB02"/>
<dbReference type="Gene3D" id="2.40.70.10">
    <property type="entry name" value="Acid Proteases"/>
    <property type="match status" value="1"/>
</dbReference>
<evidence type="ECO:0000256" key="1">
    <source>
        <dbReference type="SAM" id="MobiDB-lite"/>
    </source>
</evidence>
<dbReference type="CDD" id="cd00303">
    <property type="entry name" value="retropepsin_like"/>
    <property type="match status" value="1"/>
</dbReference>
<name>A0A1U7XB02_NICSY</name>
<evidence type="ECO:0000259" key="3">
    <source>
        <dbReference type="Pfam" id="PF03732"/>
    </source>
</evidence>